<protein>
    <submittedName>
        <fullName evidence="1">Transglutaminase domain-containing protein</fullName>
    </submittedName>
</protein>
<dbReference type="PANTHER" id="PTHR35532">
    <property type="entry name" value="SIMILAR TO POLYHYDROXYALKANOATE DEPOLYMERASE"/>
    <property type="match status" value="1"/>
</dbReference>
<evidence type="ECO:0000313" key="1">
    <source>
        <dbReference type="EMBL" id="NPD91636.1"/>
    </source>
</evidence>
<reference evidence="1 2" key="1">
    <citation type="submission" date="2020-05" db="EMBL/GenBank/DDBJ databases">
        <title>Distinct polysaccharide utilization as determinants for interspecies competition between intestinal Prevotella spp.</title>
        <authorList>
            <person name="Galvez E.J.C."/>
            <person name="Iljazovic A."/>
            <person name="Strowig T."/>
        </authorList>
    </citation>
    <scope>NUCLEOTIDE SEQUENCE [LARGE SCALE GENOMIC DNA]</scope>
    <source>
        <strain evidence="1 2">PMUR</strain>
    </source>
</reference>
<gene>
    <name evidence="1" type="ORF">HPS56_04585</name>
</gene>
<dbReference type="InterPro" id="IPR038765">
    <property type="entry name" value="Papain-like_cys_pep_sf"/>
</dbReference>
<name>A0ABX2AKB6_9BACT</name>
<sequence>MSCTALLSVSFASCDDGVERAMQAAGKNSAELQKVIDLYADEGGLRYKAAEFLVENMLVHHTRTSAAVDSFVRRMLKADTLESRELTKWWKEYRKADKPVCVYDVKTLDVRFLAANIDAACRVYDAVPWKEDIDEDMFLNYILPYRISDEPLSPTGWRDSLYHRYHPITDTITDMKRAYYAVYRAVSAEVRVRLLGDMTYLMSVADAGRIKRGRCLQQCVYIASVMRALGIPAVVDGVSRWANYSTTGHSWVALVTRDGTYTVYGDDTIARKHNPINSSSFSLKYKVEKDYPIPLDFVKTVPKVWRTEFALKSPSFMDKDAPESVKRMFGYNQSADVSEEYGLTGKYNQKMPSSAECAYLCVYATGTDWTPVCTARRSFGKCRFTGLQDSVVYIPMTYTGGQLAPIGKPFYLDKGTRHEITPNMTRKHKVVLTRKYPFARSILRPWQETAGGCVTASQDKEFKNPDTLFVIDKTPVFRNVAYADSARRYRYMKYASAPNRRGAIMELCIYSAGRRMTGKLFADGAENIESIFDGDTFTGMEKLQPGYSVGLDMEKAVRVDSVAFYLRNDGNFIDIGDDYELLHYDNGWHPLGRQKAVAEHLVFDDVPVGALLLLKNRTKGSEERIFTYENGRQSWW</sequence>
<evidence type="ECO:0000313" key="2">
    <source>
        <dbReference type="Proteomes" id="UP000714420"/>
    </source>
</evidence>
<dbReference type="RefSeq" id="WP_172274590.1">
    <property type="nucleotide sequence ID" value="NZ_CASGMU010000018.1"/>
</dbReference>
<organism evidence="1 2">
    <name type="scientific">Xylanibacter muris</name>
    <dbReference type="NCBI Taxonomy" id="2736290"/>
    <lineage>
        <taxon>Bacteria</taxon>
        <taxon>Pseudomonadati</taxon>
        <taxon>Bacteroidota</taxon>
        <taxon>Bacteroidia</taxon>
        <taxon>Bacteroidales</taxon>
        <taxon>Prevotellaceae</taxon>
        <taxon>Xylanibacter</taxon>
    </lineage>
</organism>
<keyword evidence="2" id="KW-1185">Reference proteome</keyword>
<dbReference type="SUPFAM" id="SSF54001">
    <property type="entry name" value="Cysteine proteinases"/>
    <property type="match status" value="1"/>
</dbReference>
<dbReference type="PANTHER" id="PTHR35532:SF5">
    <property type="entry name" value="CARBOHYDRATE-BINDING DOMAIN-CONTAINING PROTEIN"/>
    <property type="match status" value="1"/>
</dbReference>
<accession>A0ABX2AKB6</accession>
<proteinExistence type="predicted"/>
<dbReference type="EMBL" id="JABKKF010000003">
    <property type="protein sequence ID" value="NPD91636.1"/>
    <property type="molecule type" value="Genomic_DNA"/>
</dbReference>
<comment type="caution">
    <text evidence="1">The sequence shown here is derived from an EMBL/GenBank/DDBJ whole genome shotgun (WGS) entry which is preliminary data.</text>
</comment>
<dbReference type="Proteomes" id="UP000714420">
    <property type="component" value="Unassembled WGS sequence"/>
</dbReference>